<protein>
    <submittedName>
        <fullName evidence="2">Uncharacterized protein</fullName>
    </submittedName>
</protein>
<accession>A0ABP3GB84</accession>
<evidence type="ECO:0000313" key="3">
    <source>
        <dbReference type="Proteomes" id="UP001500063"/>
    </source>
</evidence>
<proteinExistence type="predicted"/>
<evidence type="ECO:0000313" key="2">
    <source>
        <dbReference type="EMBL" id="GAA0341238.1"/>
    </source>
</evidence>
<dbReference type="Proteomes" id="UP001500063">
    <property type="component" value="Unassembled WGS sequence"/>
</dbReference>
<feature type="compositionally biased region" description="Low complexity" evidence="1">
    <location>
        <begin position="1"/>
        <end position="12"/>
    </location>
</feature>
<organism evidence="2 3">
    <name type="scientific">Streptomyces blastmyceticus</name>
    <dbReference type="NCBI Taxonomy" id="68180"/>
    <lineage>
        <taxon>Bacteria</taxon>
        <taxon>Bacillati</taxon>
        <taxon>Actinomycetota</taxon>
        <taxon>Actinomycetes</taxon>
        <taxon>Kitasatosporales</taxon>
        <taxon>Streptomycetaceae</taxon>
        <taxon>Streptomyces</taxon>
    </lineage>
</organism>
<gene>
    <name evidence="2" type="ORF">GCM10010319_16760</name>
</gene>
<reference evidence="3" key="1">
    <citation type="journal article" date="2019" name="Int. J. Syst. Evol. Microbiol.">
        <title>The Global Catalogue of Microorganisms (GCM) 10K type strain sequencing project: providing services to taxonomists for standard genome sequencing and annotation.</title>
        <authorList>
            <consortium name="The Broad Institute Genomics Platform"/>
            <consortium name="The Broad Institute Genome Sequencing Center for Infectious Disease"/>
            <person name="Wu L."/>
            <person name="Ma J."/>
        </authorList>
    </citation>
    <scope>NUCLEOTIDE SEQUENCE [LARGE SCALE GENOMIC DNA]</scope>
    <source>
        <strain evidence="3">JCM 4565</strain>
    </source>
</reference>
<feature type="region of interest" description="Disordered" evidence="1">
    <location>
        <begin position="1"/>
        <end position="36"/>
    </location>
</feature>
<evidence type="ECO:0000256" key="1">
    <source>
        <dbReference type="SAM" id="MobiDB-lite"/>
    </source>
</evidence>
<dbReference type="EMBL" id="BAAABW010000008">
    <property type="protein sequence ID" value="GAA0341238.1"/>
    <property type="molecule type" value="Genomic_DNA"/>
</dbReference>
<name>A0ABP3GB84_9ACTN</name>
<comment type="caution">
    <text evidence="2">The sequence shown here is derived from an EMBL/GenBank/DDBJ whole genome shotgun (WGS) entry which is preliminary data.</text>
</comment>
<keyword evidence="3" id="KW-1185">Reference proteome</keyword>
<sequence>MPLPAAASPSSSELVELTTGDVPKGASPVGRSKGGTVAGKVACTVNLRADCHAWRPVRILTDMYSSILKTVSSHVAA</sequence>